<name>A0A6J8EV42_MYTCO</name>
<organism evidence="1 2">
    <name type="scientific">Mytilus coruscus</name>
    <name type="common">Sea mussel</name>
    <dbReference type="NCBI Taxonomy" id="42192"/>
    <lineage>
        <taxon>Eukaryota</taxon>
        <taxon>Metazoa</taxon>
        <taxon>Spiralia</taxon>
        <taxon>Lophotrochozoa</taxon>
        <taxon>Mollusca</taxon>
        <taxon>Bivalvia</taxon>
        <taxon>Autobranchia</taxon>
        <taxon>Pteriomorphia</taxon>
        <taxon>Mytilida</taxon>
        <taxon>Mytiloidea</taxon>
        <taxon>Mytilidae</taxon>
        <taxon>Mytilinae</taxon>
        <taxon>Mytilus</taxon>
    </lineage>
</organism>
<accession>A0A6J8EV42</accession>
<dbReference type="Proteomes" id="UP000507470">
    <property type="component" value="Unassembled WGS sequence"/>
</dbReference>
<dbReference type="OrthoDB" id="382013at2759"/>
<sequence>MPIHFYDSCRFAYPSNNRTLQTVVQLLSSPSGIAVDSINDHLYWVDPGQNKLSRCNLDGSNVTVLLTLSNPWVIRLDITYRLMYIVELDVRILKSRFSLSEQQMIVDIRSPLVECMNIDIENRLYWINGDGDMKSSKDDGSDVKTILSTSLKTNYYAISISGSDIYYSIAKQLFMINKTSGSTPTVLYNDTNWIYSILVFKSSGMLITITYTVNLRHNLT</sequence>
<dbReference type="InterPro" id="IPR000033">
    <property type="entry name" value="LDLR_classB_rpt"/>
</dbReference>
<dbReference type="SMART" id="SM00135">
    <property type="entry name" value="LY"/>
    <property type="match status" value="1"/>
</dbReference>
<dbReference type="Gene3D" id="2.120.10.30">
    <property type="entry name" value="TolB, C-terminal domain"/>
    <property type="match status" value="1"/>
</dbReference>
<dbReference type="InterPro" id="IPR011042">
    <property type="entry name" value="6-blade_b-propeller_TolB-like"/>
</dbReference>
<reference evidence="1 2" key="1">
    <citation type="submission" date="2020-06" db="EMBL/GenBank/DDBJ databases">
        <authorList>
            <person name="Li R."/>
            <person name="Bekaert M."/>
        </authorList>
    </citation>
    <scope>NUCLEOTIDE SEQUENCE [LARGE SCALE GENOMIC DNA]</scope>
    <source>
        <strain evidence="2">wild</strain>
    </source>
</reference>
<evidence type="ECO:0008006" key="3">
    <source>
        <dbReference type="Google" id="ProtNLM"/>
    </source>
</evidence>
<dbReference type="AlphaFoldDB" id="A0A6J8EV42"/>
<dbReference type="PANTHER" id="PTHR46513:SF13">
    <property type="entry name" value="EGF-LIKE DOMAIN-CONTAINING PROTEIN"/>
    <property type="match status" value="1"/>
</dbReference>
<protein>
    <recommendedName>
        <fullName evidence="3">LRP4</fullName>
    </recommendedName>
</protein>
<gene>
    <name evidence="1" type="ORF">MCOR_56323</name>
</gene>
<dbReference type="InterPro" id="IPR050778">
    <property type="entry name" value="Cueball_EGF_LRP_Nidogen"/>
</dbReference>
<proteinExistence type="predicted"/>
<dbReference type="SUPFAM" id="SSF63825">
    <property type="entry name" value="YWTD domain"/>
    <property type="match status" value="1"/>
</dbReference>
<dbReference type="PANTHER" id="PTHR46513">
    <property type="entry name" value="VITELLOGENIN RECEPTOR-LIKE PROTEIN-RELATED-RELATED"/>
    <property type="match status" value="1"/>
</dbReference>
<dbReference type="EMBL" id="CACVKT020010024">
    <property type="protein sequence ID" value="CAC5424407.1"/>
    <property type="molecule type" value="Genomic_DNA"/>
</dbReference>
<evidence type="ECO:0000313" key="2">
    <source>
        <dbReference type="Proteomes" id="UP000507470"/>
    </source>
</evidence>
<keyword evidence="2" id="KW-1185">Reference proteome</keyword>
<evidence type="ECO:0000313" key="1">
    <source>
        <dbReference type="EMBL" id="CAC5424407.1"/>
    </source>
</evidence>